<protein>
    <submittedName>
        <fullName evidence="2">Hypothetical_protein</fullName>
    </submittedName>
</protein>
<evidence type="ECO:0000313" key="1">
    <source>
        <dbReference type="EMBL" id="CAI9978434.1"/>
    </source>
</evidence>
<evidence type="ECO:0000313" key="3">
    <source>
        <dbReference type="Proteomes" id="UP001642409"/>
    </source>
</evidence>
<dbReference type="EMBL" id="CAXDID020000045">
    <property type="protein sequence ID" value="CAL6002264.1"/>
    <property type="molecule type" value="Genomic_DNA"/>
</dbReference>
<dbReference type="Proteomes" id="UP001642409">
    <property type="component" value="Unassembled WGS sequence"/>
</dbReference>
<organism evidence="1">
    <name type="scientific">Hexamita inflata</name>
    <dbReference type="NCBI Taxonomy" id="28002"/>
    <lineage>
        <taxon>Eukaryota</taxon>
        <taxon>Metamonada</taxon>
        <taxon>Diplomonadida</taxon>
        <taxon>Hexamitidae</taxon>
        <taxon>Hexamitinae</taxon>
        <taxon>Hexamita</taxon>
    </lineage>
</organism>
<reference evidence="2 3" key="2">
    <citation type="submission" date="2024-07" db="EMBL/GenBank/DDBJ databases">
        <authorList>
            <person name="Akdeniz Z."/>
        </authorList>
    </citation>
    <scope>NUCLEOTIDE SEQUENCE [LARGE SCALE GENOMIC DNA]</scope>
</reference>
<sequence length="131" mass="15210">MKTALRSKHNEQEVNNSNAILHNLACKGGAISLKRVQVNSLIREFHHAKLPYKQVTNTMLLNPVFAHKSFKFNIFQRYILDTFLLLRELKSVTPQQTSQHLPYKQGYFTNCLNISLISTKISLFARIYIFN</sequence>
<keyword evidence="3" id="KW-1185">Reference proteome</keyword>
<proteinExistence type="predicted"/>
<accession>A0AA86RHA6</accession>
<name>A0AA86RHA6_9EUKA</name>
<gene>
    <name evidence="2" type="ORF">HINF_LOCUS17835</name>
    <name evidence="1" type="ORF">HINF_LOCUS66079</name>
</gene>
<comment type="caution">
    <text evidence="1">The sequence shown here is derived from an EMBL/GenBank/DDBJ whole genome shotgun (WGS) entry which is preliminary data.</text>
</comment>
<dbReference type="EMBL" id="CATOUU010001185">
    <property type="protein sequence ID" value="CAI9978434.1"/>
    <property type="molecule type" value="Genomic_DNA"/>
</dbReference>
<dbReference type="AlphaFoldDB" id="A0AA86RHA6"/>
<evidence type="ECO:0000313" key="2">
    <source>
        <dbReference type="EMBL" id="CAL6002264.1"/>
    </source>
</evidence>
<reference evidence="1" key="1">
    <citation type="submission" date="2023-06" db="EMBL/GenBank/DDBJ databases">
        <authorList>
            <person name="Kurt Z."/>
        </authorList>
    </citation>
    <scope>NUCLEOTIDE SEQUENCE</scope>
</reference>